<protein>
    <recommendedName>
        <fullName evidence="3">Right handed beta helix domain-containing protein</fullName>
    </recommendedName>
</protein>
<dbReference type="AlphaFoldDB" id="N6VI88"/>
<dbReference type="Proteomes" id="UP000014026">
    <property type="component" value="Unassembled WGS sequence"/>
</dbReference>
<comment type="caution">
    <text evidence="1">The sequence shown here is derived from an EMBL/GenBank/DDBJ whole genome shotgun (WGS) entry which is preliminary data.</text>
</comment>
<accession>N6VI88</accession>
<reference evidence="1 2" key="1">
    <citation type="journal article" date="2013" name="PLoS Genet.">
        <title>A gene transfer agent and a dynamic repertoire of secretion systems hold the keys to the explosive radiation of the emerging pathogen Bartonella.</title>
        <authorList>
            <person name="Guy L."/>
            <person name="Nystedt B."/>
            <person name="Toft C."/>
            <person name="Zaremba-Niedzwiedzka K."/>
            <person name="Berglund E.C."/>
            <person name="Granberg F."/>
            <person name="Naslund K."/>
            <person name="Eriksson A.S."/>
            <person name="Andersson S.G."/>
        </authorList>
    </citation>
    <scope>NUCLEOTIDE SEQUENCE [LARGE SCALE GENOMIC DNA]</scope>
    <source>
        <strain evidence="2">m02</strain>
    </source>
</reference>
<gene>
    <name evidence="1" type="ORF">m02_10520</name>
</gene>
<evidence type="ECO:0000313" key="2">
    <source>
        <dbReference type="Proteomes" id="UP000014026"/>
    </source>
</evidence>
<dbReference type="HOGENOM" id="CLU_2010770_0_0_5"/>
<evidence type="ECO:0000313" key="1">
    <source>
        <dbReference type="EMBL" id="ENN90792.1"/>
    </source>
</evidence>
<proteinExistence type="predicted"/>
<name>N6VI88_9HYPH</name>
<sequence length="123" mass="12352">MMGTRIVGSGKGTGVYVGSGVKMGSSETLMMMKEVRISGFEKGVSVGGGTLEMNMGSITIKSGVGSGNYGVGVWGTADATLMGTKIVGSGKGTGVYGVQMTGDREGGDEYGGNFTGWGRGICD</sequence>
<evidence type="ECO:0008006" key="3">
    <source>
        <dbReference type="Google" id="ProtNLM"/>
    </source>
</evidence>
<dbReference type="EMBL" id="AGWB01000027">
    <property type="protein sequence ID" value="ENN90792.1"/>
    <property type="molecule type" value="Genomic_DNA"/>
</dbReference>
<dbReference type="PATRIC" id="fig|1094492.3.peg.1112"/>
<organism evidence="1 2">
    <name type="scientific">Bartonella bovis m02</name>
    <dbReference type="NCBI Taxonomy" id="1094492"/>
    <lineage>
        <taxon>Bacteria</taxon>
        <taxon>Pseudomonadati</taxon>
        <taxon>Pseudomonadota</taxon>
        <taxon>Alphaproteobacteria</taxon>
        <taxon>Hyphomicrobiales</taxon>
        <taxon>Bartonellaceae</taxon>
        <taxon>Bartonella</taxon>
    </lineage>
</organism>